<dbReference type="PANTHER" id="PTHR12147">
    <property type="entry name" value="METALLOPEPTIDASE M28 FAMILY MEMBER"/>
    <property type="match status" value="1"/>
</dbReference>
<feature type="signal peptide" evidence="1">
    <location>
        <begin position="1"/>
        <end position="33"/>
    </location>
</feature>
<dbReference type="PROSITE" id="PS51318">
    <property type="entry name" value="TAT"/>
    <property type="match status" value="1"/>
</dbReference>
<organism evidence="5 6">
    <name type="scientific">Motilibacter deserti</name>
    <dbReference type="NCBI Taxonomy" id="2714956"/>
    <lineage>
        <taxon>Bacteria</taxon>
        <taxon>Bacillati</taxon>
        <taxon>Actinomycetota</taxon>
        <taxon>Actinomycetes</taxon>
        <taxon>Motilibacterales</taxon>
        <taxon>Motilibacteraceae</taxon>
        <taxon>Motilibacter</taxon>
    </lineage>
</organism>
<feature type="chain" id="PRO_5046717611" evidence="1">
    <location>
        <begin position="34"/>
        <end position="615"/>
    </location>
</feature>
<dbReference type="Gene3D" id="3.50.30.30">
    <property type="match status" value="1"/>
</dbReference>
<gene>
    <name evidence="5" type="ORF">G9H71_01715</name>
</gene>
<dbReference type="InterPro" id="IPR003137">
    <property type="entry name" value="PA_domain"/>
</dbReference>
<name>A0ABX0GS15_9ACTN</name>
<feature type="domain" description="Peptidase M28" evidence="3">
    <location>
        <begin position="362"/>
        <end position="561"/>
    </location>
</feature>
<evidence type="ECO:0000313" key="5">
    <source>
        <dbReference type="EMBL" id="NHC12500.1"/>
    </source>
</evidence>
<evidence type="ECO:0000259" key="3">
    <source>
        <dbReference type="Pfam" id="PF04389"/>
    </source>
</evidence>
<protein>
    <submittedName>
        <fullName evidence="5">M20/M25/M40 family metallo-hydrolase</fullName>
    </submittedName>
</protein>
<accession>A0ABX0GS15</accession>
<dbReference type="InterPro" id="IPR007484">
    <property type="entry name" value="Peptidase_M28"/>
</dbReference>
<dbReference type="Pfam" id="PF04389">
    <property type="entry name" value="Peptidase_M28"/>
    <property type="match status" value="1"/>
</dbReference>
<dbReference type="Pfam" id="PF22888">
    <property type="entry name" value="FIMAH"/>
    <property type="match status" value="1"/>
</dbReference>
<evidence type="ECO:0000256" key="1">
    <source>
        <dbReference type="SAM" id="SignalP"/>
    </source>
</evidence>
<dbReference type="Gene3D" id="3.40.630.10">
    <property type="entry name" value="Zn peptidases"/>
    <property type="match status" value="2"/>
</dbReference>
<dbReference type="InterPro" id="IPR046450">
    <property type="entry name" value="PA_dom_sf"/>
</dbReference>
<evidence type="ECO:0000313" key="6">
    <source>
        <dbReference type="Proteomes" id="UP000800981"/>
    </source>
</evidence>
<dbReference type="InterPro" id="IPR006311">
    <property type="entry name" value="TAT_signal"/>
</dbReference>
<dbReference type="Pfam" id="PF02225">
    <property type="entry name" value="PA"/>
    <property type="match status" value="1"/>
</dbReference>
<keyword evidence="1" id="KW-0732">Signal</keyword>
<dbReference type="RefSeq" id="WP_166276871.1">
    <property type="nucleotide sequence ID" value="NZ_JAANNP010000001.1"/>
</dbReference>
<dbReference type="EMBL" id="JAANNP010000001">
    <property type="protein sequence ID" value="NHC12500.1"/>
    <property type="molecule type" value="Genomic_DNA"/>
</dbReference>
<feature type="domain" description="PA" evidence="2">
    <location>
        <begin position="238"/>
        <end position="340"/>
    </location>
</feature>
<keyword evidence="6" id="KW-1185">Reference proteome</keyword>
<dbReference type="Proteomes" id="UP000800981">
    <property type="component" value="Unassembled WGS sequence"/>
</dbReference>
<comment type="caution">
    <text evidence="5">The sequence shown here is derived from an EMBL/GenBank/DDBJ whole genome shotgun (WGS) entry which is preliminary data.</text>
</comment>
<dbReference type="InterPro" id="IPR054470">
    <property type="entry name" value="FIMAH_dom"/>
</dbReference>
<evidence type="ECO:0000259" key="4">
    <source>
        <dbReference type="Pfam" id="PF22888"/>
    </source>
</evidence>
<dbReference type="SUPFAM" id="SSF52025">
    <property type="entry name" value="PA domain"/>
    <property type="match status" value="1"/>
</dbReference>
<dbReference type="SUPFAM" id="SSF53187">
    <property type="entry name" value="Zn-dependent exopeptidases"/>
    <property type="match status" value="1"/>
</dbReference>
<sequence length="615" mass="63989">MRLLRRPSTRALLVATAATAAAITGTAAPGAWAAASAPAAAPPVAQVAPNHGIPALIALVNELRADGSIGANATASLLERLQRALREEQGGSEARPIAYLRHFIARAENQVRDVAARAELVAAAEYAIAWLQEDDDAEISGSAQLQQDVTLAGVMRHLEAFQEIADANGGNRFAGRPGHDDSAEHVYELLDAAGYDVSYQQFPYSIANPTFQQITPDAVTYTPVAQYNPATNTGYGDVTGRVVPVDVNNTPTSVPSSNTSGCEAGDFAGFPAGSIALLQRGTCDFVVKAANAQAAGAAAAIIYNEGTLGVPDRNNTLNPTVAGQNIAIPVIGISYLLGRDLMEPASTTVRIKTEIVNLVTNNVIAETPGGNGENVVMLGGHLDSVEEGPGINDNGTGTAALLETALQMAGDPVNNKVRFAFWSAEESGLLGSNYYVNNLPVAEREKIALYLNFDMVGSPNYFRGVYDGSGTLGGTAPRPPGSAAIEQLFNSHFGFNGLPFEDTEFSGRSDYQAFINTGIPAGGLFTGAEGDKSAAQVERYGGVVADYDPCYHQACDSFTPTADGADAALYAQLATAYGPQLVGNVNTYALDTSADAIAHAAATYAYSTESVNGVG</sequence>
<feature type="domain" description="FIMAH" evidence="4">
    <location>
        <begin position="54"/>
        <end position="129"/>
    </location>
</feature>
<proteinExistence type="predicted"/>
<dbReference type="PANTHER" id="PTHR12147:SF26">
    <property type="entry name" value="PEPTIDASE M28 DOMAIN-CONTAINING PROTEIN"/>
    <property type="match status" value="1"/>
</dbReference>
<evidence type="ECO:0000259" key="2">
    <source>
        <dbReference type="Pfam" id="PF02225"/>
    </source>
</evidence>
<reference evidence="5 6" key="1">
    <citation type="submission" date="2020-03" db="EMBL/GenBank/DDBJ databases">
        <title>Two novel Motilibacter sp.</title>
        <authorList>
            <person name="Liu S."/>
        </authorList>
    </citation>
    <scope>NUCLEOTIDE SEQUENCE [LARGE SCALE GENOMIC DNA]</scope>
    <source>
        <strain evidence="5 6">E257</strain>
    </source>
</reference>
<dbReference type="InterPro" id="IPR045175">
    <property type="entry name" value="M28_fam"/>
</dbReference>